<proteinExistence type="predicted"/>
<protein>
    <submittedName>
        <fullName evidence="1">Uncharacterized protein</fullName>
    </submittedName>
</protein>
<reference evidence="1" key="2">
    <citation type="submission" date="2021-08" db="EMBL/GenBank/DDBJ databases">
        <authorList>
            <person name="Tani A."/>
            <person name="Ola A."/>
            <person name="Ogura Y."/>
            <person name="Katsura K."/>
            <person name="Hayashi T."/>
        </authorList>
    </citation>
    <scope>NUCLEOTIDE SEQUENCE</scope>
    <source>
        <strain evidence="1">DSM 17168</strain>
    </source>
</reference>
<reference evidence="1" key="1">
    <citation type="journal article" date="2021" name="Front. Microbiol.">
        <title>Comprehensive Comparative Genomics and Phenotyping of Methylobacterium Species.</title>
        <authorList>
            <person name="Alessa O."/>
            <person name="Ogura Y."/>
            <person name="Fujitani Y."/>
            <person name="Takami H."/>
            <person name="Hayashi T."/>
            <person name="Sahin N."/>
            <person name="Tani A."/>
        </authorList>
    </citation>
    <scope>NUCLEOTIDE SEQUENCE</scope>
    <source>
        <strain evidence="1">DSM 17168</strain>
    </source>
</reference>
<dbReference type="NCBIfam" id="NF003322">
    <property type="entry name" value="PRK04334.1-2"/>
    <property type="match status" value="1"/>
</dbReference>
<evidence type="ECO:0000313" key="2">
    <source>
        <dbReference type="Proteomes" id="UP001055153"/>
    </source>
</evidence>
<evidence type="ECO:0000313" key="1">
    <source>
        <dbReference type="EMBL" id="GJE01149.1"/>
    </source>
</evidence>
<dbReference type="SUPFAM" id="SSF143631">
    <property type="entry name" value="ApbE-like"/>
    <property type="match status" value="1"/>
</dbReference>
<gene>
    <name evidence="1" type="ORF">GMJLKIPL_3078</name>
</gene>
<dbReference type="InterPro" id="IPR007183">
    <property type="entry name" value="UPF0280"/>
</dbReference>
<accession>A0ABQ4SH90</accession>
<name>A0ABQ4SH90_9HYPH</name>
<dbReference type="InterPro" id="IPR003374">
    <property type="entry name" value="ApbE-like_sf"/>
</dbReference>
<dbReference type="RefSeq" id="WP_238235952.1">
    <property type="nucleotide sequence ID" value="NZ_BPQQ01000034.1"/>
</dbReference>
<dbReference type="Gene3D" id="3.10.520.10">
    <property type="entry name" value="ApbE-like domains"/>
    <property type="match status" value="1"/>
</dbReference>
<sequence length="284" mass="29019">MEGPRVQALPGGRLHLQHGPIDVVLRAYGAEAAVAEAHRAAERRFAPLLGELAAELGELRKPMSARPRVEGAVARRMVAACRPHRVFITPMAAVAGAVADELIAAMREAAPLDKAFVNDGGDIALHLAEGETLAVGVAGDFSRGPVPALNGRVTLSHADGIFGIATSGRQGRSFSLGIADSVTVLARDAAGADAAATLIANAVDLPGHPGIRRAPAISLDPDSDLGEHLVTVAVAPLPSNAVAQALAAGRARAAALRAAGLIRDAALSLQGETVTLGILREIRP</sequence>
<dbReference type="Proteomes" id="UP001055153">
    <property type="component" value="Unassembled WGS sequence"/>
</dbReference>
<dbReference type="EMBL" id="BPQQ01000034">
    <property type="protein sequence ID" value="GJE01149.1"/>
    <property type="molecule type" value="Genomic_DNA"/>
</dbReference>
<dbReference type="PIRSF" id="PIRSF006421">
    <property type="entry name" value="UCP006421"/>
    <property type="match status" value="1"/>
</dbReference>
<comment type="caution">
    <text evidence="1">The sequence shown here is derived from an EMBL/GenBank/DDBJ whole genome shotgun (WGS) entry which is preliminary data.</text>
</comment>
<keyword evidence="2" id="KW-1185">Reference proteome</keyword>
<organism evidence="1 2">
    <name type="scientific">Methylobacterium isbiliense</name>
    <dbReference type="NCBI Taxonomy" id="315478"/>
    <lineage>
        <taxon>Bacteria</taxon>
        <taxon>Pseudomonadati</taxon>
        <taxon>Pseudomonadota</taxon>
        <taxon>Alphaproteobacteria</taxon>
        <taxon>Hyphomicrobiales</taxon>
        <taxon>Methylobacteriaceae</taxon>
        <taxon>Methylobacterium</taxon>
    </lineage>
</organism>